<dbReference type="PROSITE" id="PS50055">
    <property type="entry name" value="TYR_PHOSPHATASE_PTP"/>
    <property type="match status" value="1"/>
</dbReference>
<dbReference type="InterPro" id="IPR029021">
    <property type="entry name" value="Prot-tyrosine_phosphatase-like"/>
</dbReference>
<feature type="domain" description="Tyrosine-protein phosphatase" evidence="1">
    <location>
        <begin position="50"/>
        <end position="201"/>
    </location>
</feature>
<evidence type="ECO:0000259" key="2">
    <source>
        <dbReference type="PROSITE" id="PS50056"/>
    </source>
</evidence>
<dbReference type="EMBL" id="CP111021">
    <property type="protein sequence ID" value="WAR16899.1"/>
    <property type="molecule type" value="Genomic_DNA"/>
</dbReference>
<proteinExistence type="predicted"/>
<dbReference type="InterPro" id="IPR016130">
    <property type="entry name" value="Tyr_Pase_AS"/>
</dbReference>
<dbReference type="PROSITE" id="PS00383">
    <property type="entry name" value="TYR_PHOSPHATASE_1"/>
    <property type="match status" value="1"/>
</dbReference>
<organism evidence="3 4">
    <name type="scientific">Mya arenaria</name>
    <name type="common">Soft-shell clam</name>
    <dbReference type="NCBI Taxonomy" id="6604"/>
    <lineage>
        <taxon>Eukaryota</taxon>
        <taxon>Metazoa</taxon>
        <taxon>Spiralia</taxon>
        <taxon>Lophotrochozoa</taxon>
        <taxon>Mollusca</taxon>
        <taxon>Bivalvia</taxon>
        <taxon>Autobranchia</taxon>
        <taxon>Heteroconchia</taxon>
        <taxon>Euheterodonta</taxon>
        <taxon>Imparidentia</taxon>
        <taxon>Neoheterodontei</taxon>
        <taxon>Myida</taxon>
        <taxon>Myoidea</taxon>
        <taxon>Myidae</taxon>
        <taxon>Mya</taxon>
    </lineage>
</organism>
<dbReference type="SUPFAM" id="SSF52799">
    <property type="entry name" value="(Phosphotyrosine protein) phosphatases II"/>
    <property type="match status" value="1"/>
</dbReference>
<reference evidence="3" key="1">
    <citation type="submission" date="2022-11" db="EMBL/GenBank/DDBJ databases">
        <title>Centuries of genome instability and evolution in soft-shell clam transmissible cancer (bioRxiv).</title>
        <authorList>
            <person name="Hart S.F.M."/>
            <person name="Yonemitsu M.A."/>
            <person name="Giersch R.M."/>
            <person name="Beal B.F."/>
            <person name="Arriagada G."/>
            <person name="Davis B.W."/>
            <person name="Ostrander E.A."/>
            <person name="Goff S.P."/>
            <person name="Metzger M.J."/>
        </authorList>
    </citation>
    <scope>NUCLEOTIDE SEQUENCE</scope>
    <source>
        <strain evidence="3">MELC-2E11</strain>
        <tissue evidence="3">Siphon/mantle</tissue>
    </source>
</reference>
<evidence type="ECO:0000313" key="4">
    <source>
        <dbReference type="Proteomes" id="UP001164746"/>
    </source>
</evidence>
<dbReference type="Proteomes" id="UP001164746">
    <property type="component" value="Chromosome 10"/>
</dbReference>
<dbReference type="PROSITE" id="PS50056">
    <property type="entry name" value="TYR_PHOSPHATASE_2"/>
    <property type="match status" value="1"/>
</dbReference>
<sequence>MQDNDGFIFCSNFSTALNSDQNRKQTQSKKIKNTWLKIEPMQTYQNVGIYYPAENMQVLKKGSFEVSSSRETRKSHYAMRNFKIRHTGATGRLPEKSLSHIQFTEWDEIKNVPLSVKNFLTFLNDVEETENKQKDGTILLHCFDGAGRTGLFCVVSMLLRKMAIEHEVSVLNAVRKVKTMRRLAIPNLDQFIFCHESVMEYLLAFDKDVYSNFAGSNE</sequence>
<dbReference type="InterPro" id="IPR050348">
    <property type="entry name" value="Protein-Tyr_Phosphatase"/>
</dbReference>
<dbReference type="SMART" id="SM00404">
    <property type="entry name" value="PTPc_motif"/>
    <property type="match status" value="1"/>
</dbReference>
<dbReference type="InterPro" id="IPR000242">
    <property type="entry name" value="PTP_cat"/>
</dbReference>
<dbReference type="Gene3D" id="3.90.190.10">
    <property type="entry name" value="Protein tyrosine phosphatase superfamily"/>
    <property type="match status" value="1"/>
</dbReference>
<dbReference type="PRINTS" id="PR00700">
    <property type="entry name" value="PRTYPHPHTASE"/>
</dbReference>
<evidence type="ECO:0000259" key="1">
    <source>
        <dbReference type="PROSITE" id="PS50055"/>
    </source>
</evidence>
<dbReference type="InterPro" id="IPR003595">
    <property type="entry name" value="Tyr_Pase_cat"/>
</dbReference>
<dbReference type="CDD" id="cd00047">
    <property type="entry name" value="PTPc"/>
    <property type="match status" value="1"/>
</dbReference>
<dbReference type="PANTHER" id="PTHR19134">
    <property type="entry name" value="RECEPTOR-TYPE TYROSINE-PROTEIN PHOSPHATASE"/>
    <property type="match status" value="1"/>
</dbReference>
<accession>A0ABY7F6X1</accession>
<dbReference type="InterPro" id="IPR000387">
    <property type="entry name" value="Tyr_Pase_dom"/>
</dbReference>
<dbReference type="SMART" id="SM00194">
    <property type="entry name" value="PTPc"/>
    <property type="match status" value="1"/>
</dbReference>
<protein>
    <submittedName>
        <fullName evidence="3">PTPRD-like protein</fullName>
    </submittedName>
</protein>
<keyword evidence="4" id="KW-1185">Reference proteome</keyword>
<dbReference type="PANTHER" id="PTHR19134:SF449">
    <property type="entry name" value="TYROSINE-PROTEIN PHOSPHATASE 1"/>
    <property type="match status" value="1"/>
</dbReference>
<name>A0ABY7F6X1_MYAAR</name>
<dbReference type="Pfam" id="PF00102">
    <property type="entry name" value="Y_phosphatase"/>
    <property type="match status" value="1"/>
</dbReference>
<evidence type="ECO:0000313" key="3">
    <source>
        <dbReference type="EMBL" id="WAR16899.1"/>
    </source>
</evidence>
<feature type="domain" description="Tyrosine specific protein phosphatases" evidence="2">
    <location>
        <begin position="117"/>
        <end position="192"/>
    </location>
</feature>
<gene>
    <name evidence="3" type="ORF">MAR_031493</name>
</gene>